<dbReference type="InterPro" id="IPR058163">
    <property type="entry name" value="LysR-type_TF_proteobact-type"/>
</dbReference>
<name>A0ABY4E2U4_9NEIS</name>
<dbReference type="Pfam" id="PF00126">
    <property type="entry name" value="HTH_1"/>
    <property type="match status" value="1"/>
</dbReference>
<feature type="domain" description="HTH lysR-type" evidence="5">
    <location>
        <begin position="9"/>
        <end position="64"/>
    </location>
</feature>
<dbReference type="PANTHER" id="PTHR30537">
    <property type="entry name" value="HTH-TYPE TRANSCRIPTIONAL REGULATOR"/>
    <property type="match status" value="1"/>
</dbReference>
<dbReference type="PROSITE" id="PS50931">
    <property type="entry name" value="HTH_LYSR"/>
    <property type="match status" value="1"/>
</dbReference>
<dbReference type="PANTHER" id="PTHR30537:SF74">
    <property type="entry name" value="HTH-TYPE TRANSCRIPTIONAL REGULATOR TRPI"/>
    <property type="match status" value="1"/>
</dbReference>
<dbReference type="Gene3D" id="3.40.190.10">
    <property type="entry name" value="Periplasmic binding protein-like II"/>
    <property type="match status" value="2"/>
</dbReference>
<keyword evidence="4" id="KW-0804">Transcription</keyword>
<proteinExistence type="inferred from homology"/>
<evidence type="ECO:0000256" key="3">
    <source>
        <dbReference type="ARBA" id="ARBA00023125"/>
    </source>
</evidence>
<evidence type="ECO:0000313" key="7">
    <source>
        <dbReference type="Proteomes" id="UP000832011"/>
    </source>
</evidence>
<protein>
    <submittedName>
        <fullName evidence="6">LysR family transcriptional regulator</fullName>
    </submittedName>
</protein>
<dbReference type="SUPFAM" id="SSF46785">
    <property type="entry name" value="Winged helix' DNA-binding domain"/>
    <property type="match status" value="1"/>
</dbReference>
<evidence type="ECO:0000256" key="1">
    <source>
        <dbReference type="ARBA" id="ARBA00009437"/>
    </source>
</evidence>
<dbReference type="RefSeq" id="WP_058356010.1">
    <property type="nucleotide sequence ID" value="NZ_CABKVG010000008.1"/>
</dbReference>
<dbReference type="Gene3D" id="1.10.10.10">
    <property type="entry name" value="Winged helix-like DNA-binding domain superfamily/Winged helix DNA-binding domain"/>
    <property type="match status" value="1"/>
</dbReference>
<keyword evidence="3" id="KW-0238">DNA-binding</keyword>
<evidence type="ECO:0000256" key="4">
    <source>
        <dbReference type="ARBA" id="ARBA00023163"/>
    </source>
</evidence>
<dbReference type="EMBL" id="CP091511">
    <property type="protein sequence ID" value="UOO90091.1"/>
    <property type="molecule type" value="Genomic_DNA"/>
</dbReference>
<accession>A0ABY4E2U4</accession>
<dbReference type="SUPFAM" id="SSF53850">
    <property type="entry name" value="Periplasmic binding protein-like II"/>
    <property type="match status" value="1"/>
</dbReference>
<dbReference type="InterPro" id="IPR000847">
    <property type="entry name" value="LysR_HTH_N"/>
</dbReference>
<reference evidence="6 7" key="1">
    <citation type="journal article" date="2022" name="Res Sq">
        <title>Evolution of multicellular longitudinally dividing oral cavity symbionts (Neisseriaceae).</title>
        <authorList>
            <person name="Nyongesa S."/>
            <person name="Weber P."/>
            <person name="Bernet E."/>
            <person name="Pullido F."/>
            <person name="Nieckarz M."/>
            <person name="Delaby M."/>
            <person name="Nieves C."/>
            <person name="Viehboeck T."/>
            <person name="Krause N."/>
            <person name="Rivera-Millot A."/>
            <person name="Nakamura A."/>
            <person name="Vischer N."/>
            <person name="VanNieuwenhze M."/>
            <person name="Brun Y."/>
            <person name="Cava F."/>
            <person name="Bulgheresi S."/>
            <person name="Veyrier F."/>
        </authorList>
    </citation>
    <scope>NUCLEOTIDE SEQUENCE [LARGE SCALE GENOMIC DNA]</scope>
    <source>
        <strain evidence="6 7">SN4</strain>
    </source>
</reference>
<dbReference type="InterPro" id="IPR036390">
    <property type="entry name" value="WH_DNA-bd_sf"/>
</dbReference>
<gene>
    <name evidence="6" type="ORF">LVJ82_03635</name>
</gene>
<dbReference type="PRINTS" id="PR00039">
    <property type="entry name" value="HTHLYSR"/>
</dbReference>
<evidence type="ECO:0000259" key="5">
    <source>
        <dbReference type="PROSITE" id="PS50931"/>
    </source>
</evidence>
<dbReference type="Proteomes" id="UP000832011">
    <property type="component" value="Chromosome"/>
</dbReference>
<keyword evidence="2" id="KW-0805">Transcription regulation</keyword>
<dbReference type="Pfam" id="PF03466">
    <property type="entry name" value="LysR_substrate"/>
    <property type="match status" value="1"/>
</dbReference>
<comment type="similarity">
    <text evidence="1">Belongs to the LysR transcriptional regulatory family.</text>
</comment>
<evidence type="ECO:0000256" key="2">
    <source>
        <dbReference type="ARBA" id="ARBA00023015"/>
    </source>
</evidence>
<dbReference type="InterPro" id="IPR005119">
    <property type="entry name" value="LysR_subst-bd"/>
</dbReference>
<sequence>MNSKNIRALNYLYYFFIVAKQGSISKSAEQLAVTQGAISKQIVNLEQILGVQLFKRESRGVSLTQEGRILYESISPCIDVIFSAFNRIQNQEDSNVIKIICTEAVAHYWLAPITYQFSEDFPNINIHITSSNAISAEVIEAYDFGILYGNGQWDALNTFLLFQEKISPICHIDYPVEDIKTINDLMKHKLIQLDPYQWRWITWQEWMKINHSQYHPQKDTLVYNQVTLALAACTNKQGIALGWEFMVKDLVKNNILKKISQFETLTGMNDYLVNSKYKKLSSHAQIFRDWLIASIK</sequence>
<organism evidence="6 7">
    <name type="scientific">Vitreoscilla massiliensis</name>
    <dbReference type="NCBI Taxonomy" id="1689272"/>
    <lineage>
        <taxon>Bacteria</taxon>
        <taxon>Pseudomonadati</taxon>
        <taxon>Pseudomonadota</taxon>
        <taxon>Betaproteobacteria</taxon>
        <taxon>Neisseriales</taxon>
        <taxon>Neisseriaceae</taxon>
        <taxon>Vitreoscilla</taxon>
    </lineage>
</organism>
<dbReference type="InterPro" id="IPR036388">
    <property type="entry name" value="WH-like_DNA-bd_sf"/>
</dbReference>
<evidence type="ECO:0000313" key="6">
    <source>
        <dbReference type="EMBL" id="UOO90091.1"/>
    </source>
</evidence>
<keyword evidence="7" id="KW-1185">Reference proteome</keyword>